<protein>
    <submittedName>
        <fullName evidence="2">Uncharacterized protein</fullName>
    </submittedName>
</protein>
<dbReference type="AlphaFoldDB" id="A0A1H3RKV8"/>
<feature type="region of interest" description="Disordered" evidence="1">
    <location>
        <begin position="45"/>
        <end position="66"/>
    </location>
</feature>
<evidence type="ECO:0000313" key="3">
    <source>
        <dbReference type="Proteomes" id="UP000199632"/>
    </source>
</evidence>
<evidence type="ECO:0000256" key="1">
    <source>
        <dbReference type="SAM" id="MobiDB-lite"/>
    </source>
</evidence>
<sequence length="66" mass="7285">MGEEIEVLLDIAERNEFWEKVSIGYAGGYAGGDDDEFPEYADLPAVGPFPTPPEMIDDIPSTVHDR</sequence>
<reference evidence="3" key="1">
    <citation type="submission" date="2016-10" db="EMBL/GenBank/DDBJ databases">
        <authorList>
            <person name="Varghese N."/>
            <person name="Submissions S."/>
        </authorList>
    </citation>
    <scope>NUCLEOTIDE SEQUENCE [LARGE SCALE GENOMIC DNA]</scope>
    <source>
        <strain evidence="3">DSM 44718</strain>
    </source>
</reference>
<keyword evidence="3" id="KW-1185">Reference proteome</keyword>
<dbReference type="STRING" id="137265.SAMN05421684_3896"/>
<dbReference type="EMBL" id="FNQB01000002">
    <property type="protein sequence ID" value="SDZ25868.1"/>
    <property type="molecule type" value="Genomic_DNA"/>
</dbReference>
<organism evidence="2 3">
    <name type="scientific">Asanoa ishikariensis</name>
    <dbReference type="NCBI Taxonomy" id="137265"/>
    <lineage>
        <taxon>Bacteria</taxon>
        <taxon>Bacillati</taxon>
        <taxon>Actinomycetota</taxon>
        <taxon>Actinomycetes</taxon>
        <taxon>Micromonosporales</taxon>
        <taxon>Micromonosporaceae</taxon>
        <taxon>Asanoa</taxon>
    </lineage>
</organism>
<name>A0A1H3RKV8_9ACTN</name>
<evidence type="ECO:0000313" key="2">
    <source>
        <dbReference type="EMBL" id="SDZ25868.1"/>
    </source>
</evidence>
<gene>
    <name evidence="2" type="ORF">SAMN05421684_3896</name>
</gene>
<proteinExistence type="predicted"/>
<accession>A0A1H3RKV8</accession>
<dbReference type="Proteomes" id="UP000199632">
    <property type="component" value="Unassembled WGS sequence"/>
</dbReference>